<feature type="compositionally biased region" description="Acidic residues" evidence="1">
    <location>
        <begin position="120"/>
        <end position="140"/>
    </location>
</feature>
<dbReference type="Proteomes" id="UP001212841">
    <property type="component" value="Unassembled WGS sequence"/>
</dbReference>
<accession>A0AAD5S8J5</accession>
<feature type="region of interest" description="Disordered" evidence="1">
    <location>
        <begin position="99"/>
        <end position="161"/>
    </location>
</feature>
<feature type="compositionally biased region" description="Basic residues" evidence="1">
    <location>
        <begin position="99"/>
        <end position="111"/>
    </location>
</feature>
<comment type="caution">
    <text evidence="2">The sequence shown here is derived from an EMBL/GenBank/DDBJ whole genome shotgun (WGS) entry which is preliminary data.</text>
</comment>
<sequence>MVNQYNKVRKNLTKLNRVKRKSFKVSTKTDAKGIVAATNAEMSKVQEASAVAALDAEPSTKQEANKVARNVLAVRKGRVGKSNSVIAPTIIGKQKLRKMMTRAKHLQRHAAQKNGGGDTSMEDVEYEDAPAEMDAEEEEDKPVVEAKPTAKGTTLGGPPPS</sequence>
<organism evidence="2 3">
    <name type="scientific">Rhizophlyctis rosea</name>
    <dbReference type="NCBI Taxonomy" id="64517"/>
    <lineage>
        <taxon>Eukaryota</taxon>
        <taxon>Fungi</taxon>
        <taxon>Fungi incertae sedis</taxon>
        <taxon>Chytridiomycota</taxon>
        <taxon>Chytridiomycota incertae sedis</taxon>
        <taxon>Chytridiomycetes</taxon>
        <taxon>Rhizophlyctidales</taxon>
        <taxon>Rhizophlyctidaceae</taxon>
        <taxon>Rhizophlyctis</taxon>
    </lineage>
</organism>
<gene>
    <name evidence="2" type="ORF">HK097_011023</name>
</gene>
<evidence type="ECO:0000313" key="3">
    <source>
        <dbReference type="Proteomes" id="UP001212841"/>
    </source>
</evidence>
<name>A0AAD5S8J5_9FUNG</name>
<keyword evidence="3" id="KW-1185">Reference proteome</keyword>
<protein>
    <submittedName>
        <fullName evidence="2">Uncharacterized protein</fullName>
    </submittedName>
</protein>
<evidence type="ECO:0000313" key="2">
    <source>
        <dbReference type="EMBL" id="KAJ3047951.1"/>
    </source>
</evidence>
<dbReference type="AlphaFoldDB" id="A0AAD5S8J5"/>
<proteinExistence type="predicted"/>
<reference evidence="2" key="1">
    <citation type="submission" date="2020-05" db="EMBL/GenBank/DDBJ databases">
        <title>Phylogenomic resolution of chytrid fungi.</title>
        <authorList>
            <person name="Stajich J.E."/>
            <person name="Amses K."/>
            <person name="Simmons R."/>
            <person name="Seto K."/>
            <person name="Myers J."/>
            <person name="Bonds A."/>
            <person name="Quandt C.A."/>
            <person name="Barry K."/>
            <person name="Liu P."/>
            <person name="Grigoriev I."/>
            <person name="Longcore J.E."/>
            <person name="James T.Y."/>
        </authorList>
    </citation>
    <scope>NUCLEOTIDE SEQUENCE</scope>
    <source>
        <strain evidence="2">JEL0318</strain>
    </source>
</reference>
<evidence type="ECO:0000256" key="1">
    <source>
        <dbReference type="SAM" id="MobiDB-lite"/>
    </source>
</evidence>
<dbReference type="EMBL" id="JADGJD010000872">
    <property type="protein sequence ID" value="KAJ3047951.1"/>
    <property type="molecule type" value="Genomic_DNA"/>
</dbReference>